<protein>
    <submittedName>
        <fullName evidence="5">DNA-binding protein HU-beta</fullName>
    </submittedName>
</protein>
<evidence type="ECO:0000313" key="5">
    <source>
        <dbReference type="EMBL" id="KJV56769.1"/>
    </source>
</evidence>
<evidence type="ECO:0000313" key="6">
    <source>
        <dbReference type="Proteomes" id="UP000033616"/>
    </source>
</evidence>
<evidence type="ECO:0000256" key="1">
    <source>
        <dbReference type="ARBA" id="ARBA00010529"/>
    </source>
</evidence>
<dbReference type="EMBL" id="LANP01000006">
    <property type="protein sequence ID" value="KJV56769.1"/>
    <property type="molecule type" value="Genomic_DNA"/>
</dbReference>
<accession>A0A0F3MQ96</accession>
<dbReference type="SMART" id="SM00411">
    <property type="entry name" value="BHL"/>
    <property type="match status" value="1"/>
</dbReference>
<comment type="caution">
    <text evidence="5">The sequence shown here is derived from an EMBL/GenBank/DDBJ whole genome shotgun (WGS) entry which is preliminary data.</text>
</comment>
<dbReference type="GO" id="GO:0030527">
    <property type="term" value="F:structural constituent of chromatin"/>
    <property type="evidence" value="ECO:0007669"/>
    <property type="project" value="InterPro"/>
</dbReference>
<organism evidence="5 6">
    <name type="scientific">Orientia chuto str. Dubai</name>
    <dbReference type="NCBI Taxonomy" id="1359168"/>
    <lineage>
        <taxon>Bacteria</taxon>
        <taxon>Pseudomonadati</taxon>
        <taxon>Pseudomonadota</taxon>
        <taxon>Alphaproteobacteria</taxon>
        <taxon>Rickettsiales</taxon>
        <taxon>Rickettsiaceae</taxon>
        <taxon>Rickettsieae</taxon>
        <taxon>Orientia</taxon>
    </lineage>
</organism>
<dbReference type="RefSeq" id="WP_045797094.1">
    <property type="nucleotide sequence ID" value="NZ_LANP01000006.1"/>
</dbReference>
<dbReference type="InterPro" id="IPR000119">
    <property type="entry name" value="Hist_DNA-bd"/>
</dbReference>
<evidence type="ECO:0000256" key="3">
    <source>
        <dbReference type="ARBA" id="ARBA00023125"/>
    </source>
</evidence>
<dbReference type="InterPro" id="IPR010992">
    <property type="entry name" value="IHF-like_DNA-bd_dom_sf"/>
</dbReference>
<dbReference type="Gene3D" id="4.10.520.10">
    <property type="entry name" value="IHF-like DNA-binding proteins"/>
    <property type="match status" value="1"/>
</dbReference>
<dbReference type="GO" id="GO:0003677">
    <property type="term" value="F:DNA binding"/>
    <property type="evidence" value="ECO:0007669"/>
    <property type="project" value="UniProtKB-KW"/>
</dbReference>
<keyword evidence="6" id="KW-1185">Reference proteome</keyword>
<dbReference type="OrthoDB" id="9799835at2"/>
<dbReference type="STRING" id="1359168.OCHUTO_0351"/>
<evidence type="ECO:0000256" key="2">
    <source>
        <dbReference type="ARBA" id="ARBA00023067"/>
    </source>
</evidence>
<keyword evidence="3 5" id="KW-0238">DNA-binding</keyword>
<gene>
    <name evidence="5" type="primary">hupB</name>
    <name evidence="5" type="ORF">OCHUTO_0351</name>
</gene>
<dbReference type="PATRIC" id="fig|1359168.3.peg.1107"/>
<dbReference type="InterPro" id="IPR020816">
    <property type="entry name" value="Histone-like_DNA-bd_CS"/>
</dbReference>
<keyword evidence="2" id="KW-0226">DNA condensation</keyword>
<dbReference type="AlphaFoldDB" id="A0A0F3MQ96"/>
<dbReference type="GO" id="GO:0030261">
    <property type="term" value="P:chromosome condensation"/>
    <property type="evidence" value="ECO:0007669"/>
    <property type="project" value="UniProtKB-KW"/>
</dbReference>
<dbReference type="PANTHER" id="PTHR33175:SF3">
    <property type="entry name" value="DNA-BINDING PROTEIN HU-BETA"/>
    <property type="match status" value="1"/>
</dbReference>
<sequence length="114" mass="12783">MNTNNQPRKSLNKGEFINFIHSKRNKIIDDKIVKTDIDKVTKADLERALNLVLRSVEEAIKSGFDINIVGFGSFCVRFRAARDGHNPKTGAKINIAARKQVVFKVGKLLKDACN</sequence>
<dbReference type="PANTHER" id="PTHR33175">
    <property type="entry name" value="DNA-BINDING PROTEIN HU"/>
    <property type="match status" value="1"/>
</dbReference>
<dbReference type="PROSITE" id="PS00045">
    <property type="entry name" value="HISTONE_LIKE"/>
    <property type="match status" value="1"/>
</dbReference>
<dbReference type="Proteomes" id="UP000033616">
    <property type="component" value="Unassembled WGS sequence"/>
</dbReference>
<reference evidence="5 6" key="1">
    <citation type="submission" date="2015-02" db="EMBL/GenBank/DDBJ databases">
        <title>Genome Sequencing of Rickettsiales.</title>
        <authorList>
            <person name="Daugherty S.C."/>
            <person name="Su Q."/>
            <person name="Abolude K."/>
            <person name="Beier-Sexton M."/>
            <person name="Carlyon J.A."/>
            <person name="Carter R."/>
            <person name="Day N.P."/>
            <person name="Dumler S.J."/>
            <person name="Dyachenko V."/>
            <person name="Godinez A."/>
            <person name="Kurtti T.J."/>
            <person name="Lichay M."/>
            <person name="Mullins K.E."/>
            <person name="Ott S."/>
            <person name="Pappas-Brown V."/>
            <person name="Paris D.H."/>
            <person name="Patel P."/>
            <person name="Richards A.L."/>
            <person name="Sadzewicz L."/>
            <person name="Sears K."/>
            <person name="Seidman D."/>
            <person name="Sengamalay N."/>
            <person name="Stenos J."/>
            <person name="Tallon L.J."/>
            <person name="Vincent G."/>
            <person name="Fraser C.M."/>
            <person name="Munderloh U."/>
            <person name="Dunning-Hotopp J.C."/>
        </authorList>
    </citation>
    <scope>NUCLEOTIDE SEQUENCE [LARGE SCALE GENOMIC DNA]</scope>
    <source>
        <strain evidence="5 6">Fuller</strain>
    </source>
</reference>
<dbReference type="Pfam" id="PF00216">
    <property type="entry name" value="Bac_DNA_binding"/>
    <property type="match status" value="1"/>
</dbReference>
<proteinExistence type="inferred from homology"/>
<comment type="similarity">
    <text evidence="1 4">Belongs to the bacterial histone-like protein family.</text>
</comment>
<name>A0A0F3MQ96_9RICK</name>
<dbReference type="CDD" id="cd13831">
    <property type="entry name" value="HU"/>
    <property type="match status" value="1"/>
</dbReference>
<evidence type="ECO:0000256" key="4">
    <source>
        <dbReference type="RuleBase" id="RU003939"/>
    </source>
</evidence>
<dbReference type="PRINTS" id="PR01727">
    <property type="entry name" value="DNABINDINGHU"/>
</dbReference>
<dbReference type="SUPFAM" id="SSF47729">
    <property type="entry name" value="IHF-like DNA-binding proteins"/>
    <property type="match status" value="1"/>
</dbReference>